<protein>
    <submittedName>
        <fullName evidence="1">Uncharacterized protein</fullName>
    </submittedName>
</protein>
<reference evidence="1 2" key="1">
    <citation type="journal article" date="2014" name="Agronomy (Basel)">
        <title>A Draft Genome Sequence for Ensete ventricosum, the Drought-Tolerant Tree Against Hunger.</title>
        <authorList>
            <person name="Harrison J."/>
            <person name="Moore K.A."/>
            <person name="Paszkiewicz K."/>
            <person name="Jones T."/>
            <person name="Grant M."/>
            <person name="Ambacheew D."/>
            <person name="Muzemil S."/>
            <person name="Studholme D.J."/>
        </authorList>
    </citation>
    <scope>NUCLEOTIDE SEQUENCE [LARGE SCALE GENOMIC DNA]</scope>
</reference>
<dbReference type="AlphaFoldDB" id="A0A426ZG76"/>
<proteinExistence type="predicted"/>
<evidence type="ECO:0000313" key="2">
    <source>
        <dbReference type="Proteomes" id="UP000287651"/>
    </source>
</evidence>
<accession>A0A426ZG76</accession>
<organism evidence="1 2">
    <name type="scientific">Ensete ventricosum</name>
    <name type="common">Abyssinian banana</name>
    <name type="synonym">Musa ensete</name>
    <dbReference type="NCBI Taxonomy" id="4639"/>
    <lineage>
        <taxon>Eukaryota</taxon>
        <taxon>Viridiplantae</taxon>
        <taxon>Streptophyta</taxon>
        <taxon>Embryophyta</taxon>
        <taxon>Tracheophyta</taxon>
        <taxon>Spermatophyta</taxon>
        <taxon>Magnoliopsida</taxon>
        <taxon>Liliopsida</taxon>
        <taxon>Zingiberales</taxon>
        <taxon>Musaceae</taxon>
        <taxon>Ensete</taxon>
    </lineage>
</organism>
<comment type="caution">
    <text evidence="1">The sequence shown here is derived from an EMBL/GenBank/DDBJ whole genome shotgun (WGS) entry which is preliminary data.</text>
</comment>
<sequence length="285" mass="30822">MSESLMEQCHVEVAAPAVPADHSQRHWTSHLQIQHDSADTLSHFLCSSHFHCACSPKTIGNKAFRPANVLCLHQYNSNSPTVVIALKFLQRASLHTLGAASARSTTHIFAKEDYMFASALAAQAAIAAVDCREHLPPYTVAFCLIGCVASLHIGPLLSVVGFDLREHLLLLPLVDPVESLGLHPPARRRRVHFGNSHRLLLSFSCRVSLLCARVLLVTRAPNPITAASTPAVSFGCCELLIPVCNCFYLPIAVFSSSSVGVAPTSPPLLRLLPPDDDNSIPLFSL</sequence>
<evidence type="ECO:0000313" key="1">
    <source>
        <dbReference type="EMBL" id="RRT62973.1"/>
    </source>
</evidence>
<gene>
    <name evidence="1" type="ORF">B296_00017952</name>
</gene>
<dbReference type="EMBL" id="AMZH03006778">
    <property type="protein sequence ID" value="RRT62973.1"/>
    <property type="molecule type" value="Genomic_DNA"/>
</dbReference>
<name>A0A426ZG76_ENSVE</name>
<dbReference type="Proteomes" id="UP000287651">
    <property type="component" value="Unassembled WGS sequence"/>
</dbReference>